<organism evidence="1 2">
    <name type="scientific">Paraeggerthella hongkongensis</name>
    <dbReference type="NCBI Taxonomy" id="230658"/>
    <lineage>
        <taxon>Bacteria</taxon>
        <taxon>Bacillati</taxon>
        <taxon>Actinomycetota</taxon>
        <taxon>Coriobacteriia</taxon>
        <taxon>Eggerthellales</taxon>
        <taxon>Eggerthellaceae</taxon>
        <taxon>Paraeggerthella</taxon>
    </lineage>
</organism>
<reference evidence="2" key="1">
    <citation type="submission" date="2018-05" db="EMBL/GenBank/DDBJ databases">
        <title>Genome Sequencing of selected type strains of the family Eggerthellaceae.</title>
        <authorList>
            <person name="Danylec N."/>
            <person name="Stoll D.A."/>
            <person name="Doetsch A."/>
            <person name="Huch M."/>
        </authorList>
    </citation>
    <scope>NUCLEOTIDE SEQUENCE [LARGE SCALE GENOMIC DNA]</scope>
    <source>
        <strain evidence="2">DSM 16106</strain>
    </source>
</reference>
<proteinExistence type="predicted"/>
<accession>A0A3N0BJY8</accession>
<dbReference type="EMBL" id="QICD01000003">
    <property type="protein sequence ID" value="RNL48142.1"/>
    <property type="molecule type" value="Genomic_DNA"/>
</dbReference>
<dbReference type="AlphaFoldDB" id="A0A3N0BJY8"/>
<evidence type="ECO:0000313" key="2">
    <source>
        <dbReference type="Proteomes" id="UP000278632"/>
    </source>
</evidence>
<dbReference type="RefSeq" id="WP_123191517.1">
    <property type="nucleotide sequence ID" value="NZ_QICD01000003.1"/>
</dbReference>
<dbReference type="Proteomes" id="UP000278632">
    <property type="component" value="Unassembled WGS sequence"/>
</dbReference>
<protein>
    <submittedName>
        <fullName evidence="1">Uncharacterized protein</fullName>
    </submittedName>
</protein>
<name>A0A3N0BJY8_9ACTN</name>
<sequence>MIALPSFDRYSILFHYEIDANERGERAKSMACFALFVGEQAVDPPVRLSSAVLRTKTAFARRF</sequence>
<gene>
    <name evidence="1" type="ORF">DMP08_03025</name>
</gene>
<evidence type="ECO:0000313" key="1">
    <source>
        <dbReference type="EMBL" id="RNL48142.1"/>
    </source>
</evidence>
<keyword evidence="2" id="KW-1185">Reference proteome</keyword>
<comment type="caution">
    <text evidence="1">The sequence shown here is derived from an EMBL/GenBank/DDBJ whole genome shotgun (WGS) entry which is preliminary data.</text>
</comment>